<dbReference type="PROSITE" id="PS51006">
    <property type="entry name" value="PABS_2"/>
    <property type="match status" value="1"/>
</dbReference>
<evidence type="ECO:0000256" key="4">
    <source>
        <dbReference type="RuleBase" id="RU003836"/>
    </source>
</evidence>
<proteinExistence type="inferred from homology"/>
<dbReference type="GO" id="GO:0004766">
    <property type="term" value="F:spermidine synthase activity"/>
    <property type="evidence" value="ECO:0007669"/>
    <property type="project" value="TreeGrafter"/>
</dbReference>
<evidence type="ECO:0000256" key="1">
    <source>
        <dbReference type="ARBA" id="ARBA00007867"/>
    </source>
</evidence>
<organism evidence="7 8">
    <name type="scientific">Patiria miniata</name>
    <name type="common">Bat star</name>
    <name type="synonym">Asterina miniata</name>
    <dbReference type="NCBI Taxonomy" id="46514"/>
    <lineage>
        <taxon>Eukaryota</taxon>
        <taxon>Metazoa</taxon>
        <taxon>Echinodermata</taxon>
        <taxon>Eleutherozoa</taxon>
        <taxon>Asterozoa</taxon>
        <taxon>Asteroidea</taxon>
        <taxon>Valvatacea</taxon>
        <taxon>Valvatida</taxon>
        <taxon>Asterinidae</taxon>
        <taxon>Patiria</taxon>
    </lineage>
</organism>
<dbReference type="Proteomes" id="UP000887568">
    <property type="component" value="Unplaced"/>
</dbReference>
<dbReference type="EnsemblMetazoa" id="XM_038221063.1">
    <property type="protein sequence ID" value="XP_038076991.1"/>
    <property type="gene ID" value="LOC119744879"/>
</dbReference>
<dbReference type="OrthoDB" id="38125at2759"/>
<dbReference type="RefSeq" id="XP_038076991.1">
    <property type="nucleotide sequence ID" value="XM_038221063.1"/>
</dbReference>
<dbReference type="PROSITE" id="PS01330">
    <property type="entry name" value="PABS_1"/>
    <property type="match status" value="1"/>
</dbReference>
<dbReference type="GO" id="GO:0005829">
    <property type="term" value="C:cytosol"/>
    <property type="evidence" value="ECO:0007669"/>
    <property type="project" value="TreeGrafter"/>
</dbReference>
<dbReference type="OMA" id="WPGQAHF"/>
<reference evidence="7" key="1">
    <citation type="submission" date="2022-11" db="UniProtKB">
        <authorList>
            <consortium name="EnsemblMetazoa"/>
        </authorList>
    </citation>
    <scope>IDENTIFICATION</scope>
</reference>
<feature type="domain" description="PABS" evidence="6">
    <location>
        <begin position="41"/>
        <end position="275"/>
    </location>
</feature>
<dbReference type="InterPro" id="IPR037163">
    <property type="entry name" value="Spermidine_synt_N_sf"/>
</dbReference>
<dbReference type="InterPro" id="IPR030373">
    <property type="entry name" value="PABS_CS"/>
</dbReference>
<dbReference type="GO" id="GO:0008295">
    <property type="term" value="P:spermidine biosynthetic process"/>
    <property type="evidence" value="ECO:0007669"/>
    <property type="project" value="TreeGrafter"/>
</dbReference>
<comment type="similarity">
    <text evidence="1 4">Belongs to the spermidine/spermine synthase family.</text>
</comment>
<dbReference type="PANTHER" id="PTHR11558:SF11">
    <property type="entry name" value="SPERMIDINE SYNTHASE"/>
    <property type="match status" value="1"/>
</dbReference>
<keyword evidence="8" id="KW-1185">Reference proteome</keyword>
<accession>A0A914BMM0</accession>
<dbReference type="NCBIfam" id="TIGR00417">
    <property type="entry name" value="speE"/>
    <property type="match status" value="1"/>
</dbReference>
<dbReference type="Gene3D" id="2.30.140.10">
    <property type="entry name" value="Spermidine synthase, tetramerisation domain"/>
    <property type="match status" value="1"/>
</dbReference>
<dbReference type="CDD" id="cd02440">
    <property type="entry name" value="AdoMet_MTases"/>
    <property type="match status" value="1"/>
</dbReference>
<dbReference type="Pfam" id="PF17284">
    <property type="entry name" value="Spermine_synt_N"/>
    <property type="match status" value="1"/>
</dbReference>
<dbReference type="PANTHER" id="PTHR11558">
    <property type="entry name" value="SPERMIDINE/SPERMINE SYNTHASE"/>
    <property type="match status" value="1"/>
</dbReference>
<dbReference type="InterPro" id="IPR001045">
    <property type="entry name" value="Spermi_synthase"/>
</dbReference>
<feature type="region of interest" description="Disordered" evidence="5">
    <location>
        <begin position="1"/>
        <end position="30"/>
    </location>
</feature>
<feature type="active site" description="Proton acceptor" evidence="3">
    <location>
        <position position="193"/>
    </location>
</feature>
<protein>
    <recommendedName>
        <fullName evidence="6">PABS domain-containing protein</fullName>
    </recommendedName>
</protein>
<dbReference type="HAMAP" id="MF_00198">
    <property type="entry name" value="Spermidine_synth"/>
    <property type="match status" value="1"/>
</dbReference>
<evidence type="ECO:0000256" key="2">
    <source>
        <dbReference type="ARBA" id="ARBA00022679"/>
    </source>
</evidence>
<dbReference type="FunFam" id="3.40.50.150:FF:000013">
    <property type="entry name" value="Spermidine synthase"/>
    <property type="match status" value="1"/>
</dbReference>
<feature type="compositionally biased region" description="Basic and acidic residues" evidence="5">
    <location>
        <begin position="8"/>
        <end position="22"/>
    </location>
</feature>
<keyword evidence="3" id="KW-0620">Polyamine biosynthesis</keyword>
<dbReference type="GeneID" id="119744879"/>
<dbReference type="Gene3D" id="3.40.50.150">
    <property type="entry name" value="Vaccinia Virus protein VP39"/>
    <property type="match status" value="1"/>
</dbReference>
<dbReference type="InterPro" id="IPR029063">
    <property type="entry name" value="SAM-dependent_MTases_sf"/>
</dbReference>
<keyword evidence="2 3" id="KW-0808">Transferase</keyword>
<dbReference type="InterPro" id="IPR030374">
    <property type="entry name" value="PABS"/>
</dbReference>
<sequence>MGNIDVLDEGRPSQENKKEHDGNQGTFNIGKMEPGTSFMKEGWFYDVWDGQAYCHQIENVLFRKTTKYQEVLIFESKSSGKLLVLDGDVQCAEKDEFGYQEMIAHVPVACHPNPKNVLIVGGGDGGVIRELDKHSDIETITLCEIDEEVISACKEFMPSMAVGFSCKRLKLHIGDGFEFVKERRQAFDIIINDIPDRTPCNDLTDSIYSKDYYELVKAALKPNGIFMSQQPSVWGNLECARSVMEMSGDYFSVVDYNMCMIPSFPDMQGFVMCSLNQNTNFREPLRSLDGLDLKYYNSAVHRASFAVPEFARKKLQKVYKL</sequence>
<evidence type="ECO:0000313" key="8">
    <source>
        <dbReference type="Proteomes" id="UP000887568"/>
    </source>
</evidence>
<dbReference type="AlphaFoldDB" id="A0A914BMM0"/>
<dbReference type="SUPFAM" id="SSF53335">
    <property type="entry name" value="S-adenosyl-L-methionine-dependent methyltransferases"/>
    <property type="match status" value="1"/>
</dbReference>
<evidence type="ECO:0000256" key="3">
    <source>
        <dbReference type="PROSITE-ProRule" id="PRU00354"/>
    </source>
</evidence>
<dbReference type="InterPro" id="IPR035246">
    <property type="entry name" value="Spermidine_synt_N"/>
</dbReference>
<evidence type="ECO:0000313" key="7">
    <source>
        <dbReference type="EnsemblMetazoa" id="XP_038076991.1"/>
    </source>
</evidence>
<dbReference type="Pfam" id="PF01564">
    <property type="entry name" value="Spermine_synth"/>
    <property type="match status" value="1"/>
</dbReference>
<evidence type="ECO:0000259" key="6">
    <source>
        <dbReference type="PROSITE" id="PS51006"/>
    </source>
</evidence>
<evidence type="ECO:0000256" key="5">
    <source>
        <dbReference type="SAM" id="MobiDB-lite"/>
    </source>
</evidence>
<name>A0A914BMM0_PATMI</name>